<accession>A0A7R8HCG8</accession>
<organism evidence="5 6">
    <name type="scientific">Lepeophtheirus salmonis</name>
    <name type="common">Salmon louse</name>
    <name type="synonym">Caligus salmonis</name>
    <dbReference type="NCBI Taxonomy" id="72036"/>
    <lineage>
        <taxon>Eukaryota</taxon>
        <taxon>Metazoa</taxon>
        <taxon>Ecdysozoa</taxon>
        <taxon>Arthropoda</taxon>
        <taxon>Crustacea</taxon>
        <taxon>Multicrustacea</taxon>
        <taxon>Hexanauplia</taxon>
        <taxon>Copepoda</taxon>
        <taxon>Siphonostomatoida</taxon>
        <taxon>Caligidae</taxon>
        <taxon>Lepeophtheirus</taxon>
    </lineage>
</organism>
<keyword evidence="3" id="KW-1133">Transmembrane helix</keyword>
<dbReference type="OrthoDB" id="202825at2759"/>
<evidence type="ECO:0000256" key="3">
    <source>
        <dbReference type="ARBA" id="ARBA00022989"/>
    </source>
</evidence>
<evidence type="ECO:0000313" key="6">
    <source>
        <dbReference type="Proteomes" id="UP000675881"/>
    </source>
</evidence>
<gene>
    <name evidence="5" type="ORF">LSAA_12888</name>
</gene>
<evidence type="ECO:0000256" key="1">
    <source>
        <dbReference type="ARBA" id="ARBA00004141"/>
    </source>
</evidence>
<dbReference type="Gene3D" id="1.20.1280.290">
    <property type="match status" value="1"/>
</dbReference>
<evidence type="ECO:0000313" key="5">
    <source>
        <dbReference type="EMBL" id="CAF3002002.1"/>
    </source>
</evidence>
<dbReference type="GO" id="GO:0016020">
    <property type="term" value="C:membrane"/>
    <property type="evidence" value="ECO:0007669"/>
    <property type="project" value="UniProtKB-SubCell"/>
</dbReference>
<dbReference type="Gene3D" id="3.30.470.20">
    <property type="entry name" value="ATP-grasp fold, B domain"/>
    <property type="match status" value="1"/>
</dbReference>
<dbReference type="PROSITE" id="PS51221">
    <property type="entry name" value="TTL"/>
    <property type="match status" value="1"/>
</dbReference>
<keyword evidence="4" id="KW-0472">Membrane</keyword>
<name>A0A7R8HCG8_LEPSM</name>
<dbReference type="Pfam" id="PF03133">
    <property type="entry name" value="TTL"/>
    <property type="match status" value="2"/>
</dbReference>
<keyword evidence="2" id="KW-0812">Transmembrane</keyword>
<evidence type="ECO:0000256" key="2">
    <source>
        <dbReference type="ARBA" id="ARBA00022692"/>
    </source>
</evidence>
<dbReference type="EMBL" id="HG994586">
    <property type="protein sequence ID" value="CAF3002002.1"/>
    <property type="molecule type" value="Genomic_DNA"/>
</dbReference>
<comment type="subcellular location">
    <subcellularLocation>
        <location evidence="1">Membrane</location>
        <topology evidence="1">Multi-pass membrane protein</topology>
    </subcellularLocation>
</comment>
<dbReference type="InterPro" id="IPR004344">
    <property type="entry name" value="TTL/TTLL_fam"/>
</dbReference>
<dbReference type="Proteomes" id="UP000675881">
    <property type="component" value="Chromosome 7"/>
</dbReference>
<dbReference type="FunFam" id="1.20.1280.290:FF:000008">
    <property type="entry name" value="PQ-loop repeat-containing protein 1"/>
    <property type="match status" value="1"/>
</dbReference>
<proteinExistence type="predicted"/>
<dbReference type="PANTHER" id="PTHR47113">
    <property type="entry name" value="LD09343P"/>
    <property type="match status" value="1"/>
</dbReference>
<dbReference type="SUPFAM" id="SSF56059">
    <property type="entry name" value="Glutathione synthetase ATP-binding domain-like"/>
    <property type="match status" value="1"/>
</dbReference>
<evidence type="ECO:0000256" key="4">
    <source>
        <dbReference type="ARBA" id="ARBA00023136"/>
    </source>
</evidence>
<dbReference type="InterPro" id="IPR006603">
    <property type="entry name" value="PQ-loop_rpt"/>
</dbReference>
<dbReference type="InterPro" id="IPR053317">
    <property type="entry name" value="Tubulin_polyglutamylase"/>
</dbReference>
<keyword evidence="6" id="KW-1185">Reference proteome</keyword>
<sequence length="525" mass="60979">MEAEVTTQKYIFFDFQGDLSSMALSGVTLACELAMIFGGVVPFVPQYLDIRRKETTKGFSIYVCLALLVANTLRILFWFGRFYETPLLIQSILMNIAMLALIHLCVKINSQNQILRRKERLFQVFEHHIFIDFDSVYFWQWSDFQSYVEWNENEDNEDVRPGPSFTIYGKHPDSGYLKHVINIFNRAGYLRVNYNSTNSWDVMWSHDYPFKKIKPLMKQLKPFQKVNKLPGSGYVTNKVNLATSETLFVQKNKNHRGIKIEKIENLDLNDSGSFVQEFVQDPFLIDGYKFDVGVYTMITSIDPLRIYVFDADVLLRFCPEKYHPFDPKNRDKYVLFMTTIDPLGRSIGKDSDTLWKDIEDIIVSVYKNKEKDFRKAISYYPETSKRMFFEMVRFDFFLDSNLKVYLMEANMSPNLSSAHFTLNRMLYEQVVYSLLRLVGVIRGGIHASSLQSTSSEELENAACSTGDACEDVACRLCKRCLDDDELEFIRAAYLEHHNCHNCKTYISISILIRRCQKMEGGPGMG</sequence>
<dbReference type="Pfam" id="PF04193">
    <property type="entry name" value="PQ-loop"/>
    <property type="match status" value="1"/>
</dbReference>
<reference evidence="5" key="1">
    <citation type="submission" date="2021-02" db="EMBL/GenBank/DDBJ databases">
        <authorList>
            <person name="Bekaert M."/>
        </authorList>
    </citation>
    <scope>NUCLEOTIDE SEQUENCE</scope>
    <source>
        <strain evidence="5">IoA-00</strain>
    </source>
</reference>
<dbReference type="AlphaFoldDB" id="A0A7R8HCG8"/>
<protein>
    <submittedName>
        <fullName evidence="5">TTLL15</fullName>
    </submittedName>
</protein>
<dbReference type="PANTHER" id="PTHR47113:SF1">
    <property type="entry name" value="LD09343P"/>
    <property type="match status" value="1"/>
</dbReference>